<dbReference type="GO" id="GO:0006355">
    <property type="term" value="P:regulation of DNA-templated transcription"/>
    <property type="evidence" value="ECO:0007669"/>
    <property type="project" value="InterPro"/>
</dbReference>
<dbReference type="Gene3D" id="1.10.274.30">
    <property type="entry name" value="MRG domain"/>
    <property type="match status" value="1"/>
</dbReference>
<dbReference type="Pfam" id="PF22732">
    <property type="entry name" value="MSL3_chromo-like"/>
    <property type="match status" value="1"/>
</dbReference>
<dbReference type="GO" id="GO:0032221">
    <property type="term" value="C:Rpd3S complex"/>
    <property type="evidence" value="ECO:0007669"/>
    <property type="project" value="TreeGrafter"/>
</dbReference>
<dbReference type="InterPro" id="IPR016197">
    <property type="entry name" value="Chromo-like_dom_sf"/>
</dbReference>
<dbReference type="InterPro" id="IPR038217">
    <property type="entry name" value="MRG_C_sf"/>
</dbReference>
<dbReference type="PIRSF" id="PIRSF038133">
    <property type="entry name" value="HAT_Nua4_EAF3/MRG15"/>
    <property type="match status" value="1"/>
</dbReference>
<dbReference type="PANTHER" id="PTHR10880:SF15">
    <property type="entry name" value="MSL COMPLEX SUBUNIT 3"/>
    <property type="match status" value="1"/>
</dbReference>
<keyword evidence="6" id="KW-0804">Transcription</keyword>
<feature type="domain" description="MSL3 chromodomain-like" evidence="10">
    <location>
        <begin position="71"/>
        <end position="107"/>
    </location>
</feature>
<dbReference type="PANTHER" id="PTHR10880">
    <property type="entry name" value="MORTALITY FACTOR 4-LIKE PROTEIN"/>
    <property type="match status" value="1"/>
</dbReference>
<organism evidence="11 12">
    <name type="scientific">Zygosaccharomyces rouxii</name>
    <dbReference type="NCBI Taxonomy" id="4956"/>
    <lineage>
        <taxon>Eukaryota</taxon>
        <taxon>Fungi</taxon>
        <taxon>Dikarya</taxon>
        <taxon>Ascomycota</taxon>
        <taxon>Saccharomycotina</taxon>
        <taxon>Saccharomycetes</taxon>
        <taxon>Saccharomycetales</taxon>
        <taxon>Saccharomycetaceae</taxon>
        <taxon>Zygosaccharomyces</taxon>
    </lineage>
</organism>
<dbReference type="InterPro" id="IPR008676">
    <property type="entry name" value="MRG"/>
</dbReference>
<evidence type="ECO:0000256" key="8">
    <source>
        <dbReference type="SAM" id="MobiDB-lite"/>
    </source>
</evidence>
<dbReference type="eggNOG" id="KOG3001">
    <property type="taxonomic scope" value="Eukaryota"/>
</dbReference>
<dbReference type="GO" id="GO:0006325">
    <property type="term" value="P:chromatin organization"/>
    <property type="evidence" value="ECO:0007669"/>
    <property type="project" value="UniProtKB-KW"/>
</dbReference>
<comment type="caution">
    <text evidence="11">The sequence shown here is derived from an EMBL/GenBank/DDBJ whole genome shotgun (WGS) entry which is preliminary data.</text>
</comment>
<evidence type="ECO:0000256" key="4">
    <source>
        <dbReference type="ARBA" id="ARBA00022853"/>
    </source>
</evidence>
<comment type="subcellular location">
    <subcellularLocation>
        <location evidence="1">Nucleus</location>
    </subcellularLocation>
</comment>
<dbReference type="AlphaFoldDB" id="A0A1Q3A1E2"/>
<accession>A0A1Q3A1E2</accession>
<feature type="compositionally biased region" description="Low complexity" evidence="8">
    <location>
        <begin position="143"/>
        <end position="173"/>
    </location>
</feature>
<feature type="domain" description="MRG" evidence="9">
    <location>
        <begin position="188"/>
        <end position="353"/>
    </location>
</feature>
<keyword evidence="4" id="KW-0156">Chromatin regulator</keyword>
<dbReference type="OrthoDB" id="124855at2759"/>
<evidence type="ECO:0000313" key="11">
    <source>
        <dbReference type="EMBL" id="GAV49453.1"/>
    </source>
</evidence>
<sequence>MLEVGGKCLAYHGPMLYEAKVLRIWNPTTQSVSVVQDGQEVSVSMKKDKEELSEDTKALGGVPESLAGQDCYFVHYQGWKSTWDEWIGLDRIREYNDENLGLKKRLIEEAKEARKQQQEQKKRKENVLKRGRPSEAGTVPRTSSSGRSSSNPGENGNITTSGNNGTSSTKQGSHGPTTAGTVPLPQGSAPKITLHIPVKLKSLLVDDWEYVTKDKKVCKIPSPVLTVQQLLEEYEASASNELESPAQQSQLSEYCMGLRLYFERSLPLLLLYRLERLQYEELLQKEKYANTSVLHLYGPIHLLRLLSILPDLMATTTMDGQSCQLIVRRTEHLFEWIVTNTERLFNGKEETYVNTSSQYEGVALGL</sequence>
<dbReference type="EMBL" id="BDGX01000016">
    <property type="protein sequence ID" value="GAV49453.1"/>
    <property type="molecule type" value="Genomic_DNA"/>
</dbReference>
<feature type="compositionally biased region" description="Basic and acidic residues" evidence="8">
    <location>
        <begin position="113"/>
        <end position="128"/>
    </location>
</feature>
<comment type="similarity">
    <text evidence="2">Belongs to the MRG family.</text>
</comment>
<evidence type="ECO:0000256" key="6">
    <source>
        <dbReference type="ARBA" id="ARBA00023163"/>
    </source>
</evidence>
<proteinExistence type="inferred from homology"/>
<evidence type="ECO:0000313" key="12">
    <source>
        <dbReference type="Proteomes" id="UP000187013"/>
    </source>
</evidence>
<dbReference type="PROSITE" id="PS51640">
    <property type="entry name" value="MRG"/>
    <property type="match status" value="1"/>
</dbReference>
<evidence type="ECO:0000256" key="3">
    <source>
        <dbReference type="ARBA" id="ARBA00018505"/>
    </source>
</evidence>
<dbReference type="InterPro" id="IPR053820">
    <property type="entry name" value="MSL3_chromo-like"/>
</dbReference>
<protein>
    <recommendedName>
        <fullName evidence="3">Chromatin modification-related protein EAF3</fullName>
    </recommendedName>
</protein>
<evidence type="ECO:0000256" key="7">
    <source>
        <dbReference type="ARBA" id="ARBA00023242"/>
    </source>
</evidence>
<gene>
    <name evidence="11" type="ORF">ZYGR_0P00960</name>
</gene>
<keyword evidence="7" id="KW-0539">Nucleus</keyword>
<evidence type="ECO:0000256" key="1">
    <source>
        <dbReference type="ARBA" id="ARBA00004123"/>
    </source>
</evidence>
<dbReference type="Proteomes" id="UP000187013">
    <property type="component" value="Unassembled WGS sequence"/>
</dbReference>
<dbReference type="InterPro" id="IPR026541">
    <property type="entry name" value="MRG_dom"/>
</dbReference>
<evidence type="ECO:0000259" key="10">
    <source>
        <dbReference type="Pfam" id="PF22732"/>
    </source>
</evidence>
<reference evidence="11 12" key="1">
    <citation type="submission" date="2016-08" db="EMBL/GenBank/DDBJ databases">
        <title>Draft genome sequence of allopolyploid Zygosaccharomyces rouxii.</title>
        <authorList>
            <person name="Watanabe J."/>
            <person name="Uehara K."/>
            <person name="Mogi Y."/>
            <person name="Tsukioka Y."/>
        </authorList>
    </citation>
    <scope>NUCLEOTIDE SEQUENCE [LARGE SCALE GENOMIC DNA]</scope>
    <source>
        <strain evidence="11 12">NBRC 110957</strain>
    </source>
</reference>
<evidence type="ECO:0000259" key="9">
    <source>
        <dbReference type="Pfam" id="PF05712"/>
    </source>
</evidence>
<feature type="region of interest" description="Disordered" evidence="8">
    <location>
        <begin position="113"/>
        <end position="188"/>
    </location>
</feature>
<evidence type="ECO:0000256" key="2">
    <source>
        <dbReference type="ARBA" id="ARBA00009093"/>
    </source>
</evidence>
<dbReference type="GO" id="GO:0035267">
    <property type="term" value="C:NuA4 histone acetyltransferase complex"/>
    <property type="evidence" value="ECO:0007669"/>
    <property type="project" value="TreeGrafter"/>
</dbReference>
<evidence type="ECO:0000256" key="5">
    <source>
        <dbReference type="ARBA" id="ARBA00023015"/>
    </source>
</evidence>
<dbReference type="Gene3D" id="2.30.30.140">
    <property type="match status" value="1"/>
</dbReference>
<name>A0A1Q3A1E2_ZYGRO</name>
<dbReference type="SUPFAM" id="SSF54160">
    <property type="entry name" value="Chromo domain-like"/>
    <property type="match status" value="1"/>
</dbReference>
<keyword evidence="5" id="KW-0805">Transcription regulation</keyword>
<dbReference type="Pfam" id="PF05712">
    <property type="entry name" value="MRG"/>
    <property type="match status" value="1"/>
</dbReference>